<dbReference type="AlphaFoldDB" id="A0A4Q1KJ81"/>
<keyword evidence="1" id="KW-0472">Membrane</keyword>
<proteinExistence type="predicted"/>
<dbReference type="Proteomes" id="UP000290958">
    <property type="component" value="Unassembled WGS sequence"/>
</dbReference>
<comment type="caution">
    <text evidence="2">The sequence shown here is derived from an EMBL/GenBank/DDBJ whole genome shotgun (WGS) entry which is preliminary data.</text>
</comment>
<dbReference type="RefSeq" id="WP_129404391.1">
    <property type="nucleotide sequence ID" value="NZ_SBKP01000008.1"/>
</dbReference>
<feature type="transmembrane region" description="Helical" evidence="1">
    <location>
        <begin position="31"/>
        <end position="55"/>
    </location>
</feature>
<sequence length="133" mass="14458">MDDDSGSGLTPDGQHGWLDERDKAPVFRGDGGGIITTSWWCAGLSVFCLIAAMMISTQDYMGNVDQSNIQSRFFISLLGGFFAWCWSILFGVGHIVRAIYFLPGRSMKVCAETAEVRAKITARKAAEALPGTD</sequence>
<evidence type="ECO:0000313" key="2">
    <source>
        <dbReference type="EMBL" id="RXR28644.1"/>
    </source>
</evidence>
<reference evidence="3" key="1">
    <citation type="submission" date="2019-01" db="EMBL/GenBank/DDBJ databases">
        <title>Cytophagaceae bacterium strain CAR-16.</title>
        <authorList>
            <person name="Chen W.-M."/>
        </authorList>
    </citation>
    <scope>NUCLEOTIDE SEQUENCE [LARGE SCALE GENOMIC DNA]</scope>
    <source>
        <strain evidence="3">CHR27</strain>
    </source>
</reference>
<accession>A0A4Q1KJ81</accession>
<keyword evidence="1" id="KW-0812">Transmembrane</keyword>
<name>A0A4Q1KJ81_9SPHN</name>
<dbReference type="EMBL" id="SBKP01000008">
    <property type="protein sequence ID" value="RXR28644.1"/>
    <property type="molecule type" value="Genomic_DNA"/>
</dbReference>
<keyword evidence="1" id="KW-1133">Transmembrane helix</keyword>
<keyword evidence="3" id="KW-1185">Reference proteome</keyword>
<feature type="transmembrane region" description="Helical" evidence="1">
    <location>
        <begin position="75"/>
        <end position="100"/>
    </location>
</feature>
<evidence type="ECO:0000256" key="1">
    <source>
        <dbReference type="SAM" id="Phobius"/>
    </source>
</evidence>
<evidence type="ECO:0000313" key="3">
    <source>
        <dbReference type="Proteomes" id="UP000290958"/>
    </source>
</evidence>
<organism evidence="2 3">
    <name type="scientific">Sphingobium fluviale</name>
    <dbReference type="NCBI Taxonomy" id="2506423"/>
    <lineage>
        <taxon>Bacteria</taxon>
        <taxon>Pseudomonadati</taxon>
        <taxon>Pseudomonadota</taxon>
        <taxon>Alphaproteobacteria</taxon>
        <taxon>Sphingomonadales</taxon>
        <taxon>Sphingomonadaceae</taxon>
        <taxon>Sphingobium</taxon>
    </lineage>
</organism>
<gene>
    <name evidence="2" type="ORF">EQG66_09770</name>
</gene>
<protein>
    <submittedName>
        <fullName evidence="2">Uncharacterized protein</fullName>
    </submittedName>
</protein>